<organism evidence="2 3">
    <name type="scientific">Verticillium longisporum</name>
    <name type="common">Verticillium dahliae var. longisporum</name>
    <dbReference type="NCBI Taxonomy" id="100787"/>
    <lineage>
        <taxon>Eukaryota</taxon>
        <taxon>Fungi</taxon>
        <taxon>Dikarya</taxon>
        <taxon>Ascomycota</taxon>
        <taxon>Pezizomycotina</taxon>
        <taxon>Sordariomycetes</taxon>
        <taxon>Hypocreomycetidae</taxon>
        <taxon>Glomerellales</taxon>
        <taxon>Plectosphaerellaceae</taxon>
        <taxon>Verticillium</taxon>
    </lineage>
</organism>
<evidence type="ECO:0000256" key="1">
    <source>
        <dbReference type="SAM" id="MobiDB-lite"/>
    </source>
</evidence>
<name>A0A0G4NK97_VERLO</name>
<protein>
    <submittedName>
        <fullName evidence="2">Uncharacterized protein</fullName>
    </submittedName>
</protein>
<evidence type="ECO:0000313" key="2">
    <source>
        <dbReference type="EMBL" id="CRK46853.1"/>
    </source>
</evidence>
<feature type="region of interest" description="Disordered" evidence="1">
    <location>
        <begin position="1"/>
        <end position="68"/>
    </location>
</feature>
<dbReference type="Proteomes" id="UP000045706">
    <property type="component" value="Unassembled WGS sequence"/>
</dbReference>
<dbReference type="EMBL" id="CVQI01036088">
    <property type="protein sequence ID" value="CRK46853.1"/>
    <property type="molecule type" value="Genomic_DNA"/>
</dbReference>
<accession>A0A0G4NK97</accession>
<dbReference type="AlphaFoldDB" id="A0A0G4NK97"/>
<evidence type="ECO:0000313" key="3">
    <source>
        <dbReference type="Proteomes" id="UP000045706"/>
    </source>
</evidence>
<feature type="compositionally biased region" description="Basic and acidic residues" evidence="1">
    <location>
        <begin position="14"/>
        <end position="23"/>
    </location>
</feature>
<sequence length="68" mass="7778">CREPAGQAQQDPSSEPRHGRDAAHLLQQEPWRFEQDARFQQGHNAQPQLRDSHGELAQQPGRQRGARE</sequence>
<reference evidence="3" key="1">
    <citation type="submission" date="2015-05" db="EMBL/GenBank/DDBJ databases">
        <authorList>
            <person name="Fogelqvist Johan"/>
        </authorList>
    </citation>
    <scope>NUCLEOTIDE SEQUENCE [LARGE SCALE GENOMIC DNA]</scope>
</reference>
<feature type="non-terminal residue" evidence="2">
    <location>
        <position position="1"/>
    </location>
</feature>
<proteinExistence type="predicted"/>
<gene>
    <name evidence="2" type="ORF">BN1723_020160</name>
</gene>